<sequence length="64" mass="7627">MRKRQKEFPISIKHILSNFQISHDDDRVIHLNLSLRKAISLSRYNGMAFKFLKSYLISIFLTVF</sequence>
<dbReference type="Proteomes" id="UP000615593">
    <property type="component" value="Unassembled WGS sequence"/>
</dbReference>
<gene>
    <name evidence="1" type="ORF">GCM10008088_11010</name>
</gene>
<protein>
    <submittedName>
        <fullName evidence="1">Uncharacterized protein</fullName>
    </submittedName>
</protein>
<evidence type="ECO:0000313" key="1">
    <source>
        <dbReference type="EMBL" id="GGZ50992.1"/>
    </source>
</evidence>
<name>A0ABQ3BQN8_9FLAO</name>
<evidence type="ECO:0000313" key="2">
    <source>
        <dbReference type="Proteomes" id="UP000615593"/>
    </source>
</evidence>
<accession>A0ABQ3BQN8</accession>
<dbReference type="EMBL" id="BMWY01000002">
    <property type="protein sequence ID" value="GGZ50992.1"/>
    <property type="molecule type" value="Genomic_DNA"/>
</dbReference>
<comment type="caution">
    <text evidence="1">The sequence shown here is derived from an EMBL/GenBank/DDBJ whole genome shotgun (WGS) entry which is preliminary data.</text>
</comment>
<proteinExistence type="predicted"/>
<organism evidence="1 2">
    <name type="scientific">Mesonia mobilis</name>
    <dbReference type="NCBI Taxonomy" id="369791"/>
    <lineage>
        <taxon>Bacteria</taxon>
        <taxon>Pseudomonadati</taxon>
        <taxon>Bacteroidota</taxon>
        <taxon>Flavobacteriia</taxon>
        <taxon>Flavobacteriales</taxon>
        <taxon>Flavobacteriaceae</taxon>
        <taxon>Mesonia</taxon>
    </lineage>
</organism>
<keyword evidence="2" id="KW-1185">Reference proteome</keyword>
<reference evidence="2" key="1">
    <citation type="journal article" date="2019" name="Int. J. Syst. Evol. Microbiol.">
        <title>The Global Catalogue of Microorganisms (GCM) 10K type strain sequencing project: providing services to taxonomists for standard genome sequencing and annotation.</title>
        <authorList>
            <consortium name="The Broad Institute Genomics Platform"/>
            <consortium name="The Broad Institute Genome Sequencing Center for Infectious Disease"/>
            <person name="Wu L."/>
            <person name="Ma J."/>
        </authorList>
    </citation>
    <scope>NUCLEOTIDE SEQUENCE [LARGE SCALE GENOMIC DNA]</scope>
    <source>
        <strain evidence="2">KCTC 12708</strain>
    </source>
</reference>